<keyword evidence="1" id="KW-0732">Signal</keyword>
<evidence type="ECO:0000313" key="2">
    <source>
        <dbReference type="EMBL" id="MRD49658.1"/>
    </source>
</evidence>
<protein>
    <submittedName>
        <fullName evidence="2">Uncharacterized protein</fullName>
    </submittedName>
</protein>
<accession>A0A844B4D1</accession>
<dbReference type="RefSeq" id="WP_153586953.1">
    <property type="nucleotide sequence ID" value="NZ_WJBU01000029.1"/>
</dbReference>
<gene>
    <name evidence="2" type="ORF">GHT07_20490</name>
</gene>
<evidence type="ECO:0000256" key="1">
    <source>
        <dbReference type="SAM" id="SignalP"/>
    </source>
</evidence>
<dbReference type="AlphaFoldDB" id="A0A844B4D1"/>
<comment type="caution">
    <text evidence="2">The sequence shown here is derived from an EMBL/GenBank/DDBJ whole genome shotgun (WGS) entry which is preliminary data.</text>
</comment>
<feature type="chain" id="PRO_5032829819" evidence="1">
    <location>
        <begin position="24"/>
        <end position="84"/>
    </location>
</feature>
<proteinExistence type="predicted"/>
<sequence length="84" mass="8535">MSEKMLASGAAIVGALAASTASAAVQPQQATVPVDVAAAITKAQAEADKATPNIFEQAEMRRAALGKVLGTLALSKTNRDQQPD</sequence>
<reference evidence="2 3" key="1">
    <citation type="submission" date="2019-11" db="EMBL/GenBank/DDBJ databases">
        <title>Caenimonas koreensis gen. nov., sp. nov., isolated from activated sludge.</title>
        <authorList>
            <person name="Seung H.R."/>
        </authorList>
    </citation>
    <scope>NUCLEOTIDE SEQUENCE [LARGE SCALE GENOMIC DNA]</scope>
    <source>
        <strain evidence="2 3">EMB320</strain>
    </source>
</reference>
<dbReference type="EMBL" id="WJBU01000029">
    <property type="protein sequence ID" value="MRD49658.1"/>
    <property type="molecule type" value="Genomic_DNA"/>
</dbReference>
<dbReference type="Proteomes" id="UP000487350">
    <property type="component" value="Unassembled WGS sequence"/>
</dbReference>
<evidence type="ECO:0000313" key="3">
    <source>
        <dbReference type="Proteomes" id="UP000487350"/>
    </source>
</evidence>
<keyword evidence="3" id="KW-1185">Reference proteome</keyword>
<feature type="signal peptide" evidence="1">
    <location>
        <begin position="1"/>
        <end position="23"/>
    </location>
</feature>
<organism evidence="2 3">
    <name type="scientific">Caenimonas koreensis DSM 17982</name>
    <dbReference type="NCBI Taxonomy" id="1121255"/>
    <lineage>
        <taxon>Bacteria</taxon>
        <taxon>Pseudomonadati</taxon>
        <taxon>Pseudomonadota</taxon>
        <taxon>Betaproteobacteria</taxon>
        <taxon>Burkholderiales</taxon>
        <taxon>Comamonadaceae</taxon>
        <taxon>Caenimonas</taxon>
    </lineage>
</organism>
<name>A0A844B4D1_9BURK</name>